<evidence type="ECO:0000313" key="1">
    <source>
        <dbReference type="EMBL" id="PZG21135.1"/>
    </source>
</evidence>
<dbReference type="Proteomes" id="UP000249304">
    <property type="component" value="Unassembled WGS sequence"/>
</dbReference>
<dbReference type="OrthoDB" id="4541168at2"/>
<dbReference type="AlphaFoldDB" id="A0A2W2EY03"/>
<dbReference type="EMBL" id="POUD01000019">
    <property type="protein sequence ID" value="PZG21135.1"/>
    <property type="molecule type" value="Genomic_DNA"/>
</dbReference>
<proteinExistence type="predicted"/>
<sequence>MSLIQRIKDDPELADLLIHPFDFDLDRPYWVGEEERLRSGQPKEAVAGMASGCGYFFCGEGGEERPVLFLSSDGMTSLVAENLTDLLTLVVAAPWWLDCLIGWRGGVEAMRAISEECRAEFVEEDFPRLAECQERVAAALGLDLTADVMGRLLAAARRTDPDFILVHDEGHELTPMVPADASV</sequence>
<reference evidence="1 2" key="1">
    <citation type="submission" date="2018-01" db="EMBL/GenBank/DDBJ databases">
        <title>Draft genome sequence of Nonomuraea sp. KC333.</title>
        <authorList>
            <person name="Sahin N."/>
            <person name="Saygin H."/>
            <person name="Ay H."/>
        </authorList>
    </citation>
    <scope>NUCLEOTIDE SEQUENCE [LARGE SCALE GENOMIC DNA]</scope>
    <source>
        <strain evidence="1 2">KC333</strain>
    </source>
</reference>
<keyword evidence="2" id="KW-1185">Reference proteome</keyword>
<gene>
    <name evidence="1" type="ORF">C1J01_07545</name>
</gene>
<evidence type="ECO:0000313" key="2">
    <source>
        <dbReference type="Proteomes" id="UP000249304"/>
    </source>
</evidence>
<dbReference type="RefSeq" id="WP_111177457.1">
    <property type="nucleotide sequence ID" value="NZ_POUD01000019.1"/>
</dbReference>
<comment type="caution">
    <text evidence="1">The sequence shown here is derived from an EMBL/GenBank/DDBJ whole genome shotgun (WGS) entry which is preliminary data.</text>
</comment>
<protein>
    <submittedName>
        <fullName evidence="1">Uncharacterized protein</fullName>
    </submittedName>
</protein>
<name>A0A2W2EY03_9ACTN</name>
<accession>A0A2W2EY03</accession>
<organism evidence="1 2">
    <name type="scientific">Nonomuraea aridisoli</name>
    <dbReference type="NCBI Taxonomy" id="2070368"/>
    <lineage>
        <taxon>Bacteria</taxon>
        <taxon>Bacillati</taxon>
        <taxon>Actinomycetota</taxon>
        <taxon>Actinomycetes</taxon>
        <taxon>Streptosporangiales</taxon>
        <taxon>Streptosporangiaceae</taxon>
        <taxon>Nonomuraea</taxon>
    </lineage>
</organism>